<proteinExistence type="predicted"/>
<dbReference type="EMBL" id="AVOT02000066">
    <property type="protein sequence ID" value="MBW0460843.1"/>
    <property type="molecule type" value="Genomic_DNA"/>
</dbReference>
<dbReference type="Proteomes" id="UP000765509">
    <property type="component" value="Unassembled WGS sequence"/>
</dbReference>
<reference evidence="1" key="1">
    <citation type="submission" date="2021-03" db="EMBL/GenBank/DDBJ databases">
        <title>Draft genome sequence of rust myrtle Austropuccinia psidii MF-1, a brazilian biotype.</title>
        <authorList>
            <person name="Quecine M.C."/>
            <person name="Pachon D.M.R."/>
            <person name="Bonatelli M.L."/>
            <person name="Correr F.H."/>
            <person name="Franceschini L.M."/>
            <person name="Leite T.F."/>
            <person name="Margarido G.R.A."/>
            <person name="Almeida C.A."/>
            <person name="Ferrarezi J.A."/>
            <person name="Labate C.A."/>
        </authorList>
    </citation>
    <scope>NUCLEOTIDE SEQUENCE</scope>
    <source>
        <strain evidence="1">MF-1</strain>
    </source>
</reference>
<evidence type="ECO:0000313" key="1">
    <source>
        <dbReference type="EMBL" id="MBW0460843.1"/>
    </source>
</evidence>
<comment type="caution">
    <text evidence="1">The sequence shown here is derived from an EMBL/GenBank/DDBJ whole genome shotgun (WGS) entry which is preliminary data.</text>
</comment>
<gene>
    <name evidence="1" type="ORF">O181_000558</name>
</gene>
<protein>
    <submittedName>
        <fullName evidence="1">Uncharacterized protein</fullName>
    </submittedName>
</protein>
<accession>A0A9Q3B924</accession>
<sequence length="104" mass="12008">MSSVDSRIQVIPQGLEGWLDRAVWGNSACFCMKLVGSVIRSWPDGPSQPSVGRLRIVEDRLRSFSSSVFMARSCLRPWRWRRARCQQDRSEHQWQLLAPPSHNI</sequence>
<name>A0A9Q3B924_9BASI</name>
<organism evidence="1 2">
    <name type="scientific">Austropuccinia psidii MF-1</name>
    <dbReference type="NCBI Taxonomy" id="1389203"/>
    <lineage>
        <taxon>Eukaryota</taxon>
        <taxon>Fungi</taxon>
        <taxon>Dikarya</taxon>
        <taxon>Basidiomycota</taxon>
        <taxon>Pucciniomycotina</taxon>
        <taxon>Pucciniomycetes</taxon>
        <taxon>Pucciniales</taxon>
        <taxon>Sphaerophragmiaceae</taxon>
        <taxon>Austropuccinia</taxon>
    </lineage>
</organism>
<evidence type="ECO:0000313" key="2">
    <source>
        <dbReference type="Proteomes" id="UP000765509"/>
    </source>
</evidence>
<dbReference type="AlphaFoldDB" id="A0A9Q3B924"/>
<keyword evidence="2" id="KW-1185">Reference proteome</keyword>